<feature type="region of interest" description="Disordered" evidence="1">
    <location>
        <begin position="1"/>
        <end position="41"/>
    </location>
</feature>
<keyword evidence="3" id="KW-1185">Reference proteome</keyword>
<evidence type="ECO:0000313" key="3">
    <source>
        <dbReference type="Proteomes" id="UP000499080"/>
    </source>
</evidence>
<dbReference type="AlphaFoldDB" id="A0A4Y2A3W1"/>
<name>A0A4Y2A3W1_ARAVE</name>
<dbReference type="Proteomes" id="UP000499080">
    <property type="component" value="Unassembled WGS sequence"/>
</dbReference>
<sequence length="99" mass="11140">MSQLTSSPTVRVFNHSSSDEESTQFQATRTRFPDRSGRNRMSSKETYGMLLLLGWVPLVTSDSANPTYWVSSRMRLHHFEKGGDVVSKKLVDTLTVTAT</sequence>
<gene>
    <name evidence="2" type="ORF">AVEN_235235_1</name>
</gene>
<reference evidence="2 3" key="1">
    <citation type="journal article" date="2019" name="Sci. Rep.">
        <title>Orb-weaving spider Araneus ventricosus genome elucidates the spidroin gene catalogue.</title>
        <authorList>
            <person name="Kono N."/>
            <person name="Nakamura H."/>
            <person name="Ohtoshi R."/>
            <person name="Moran D.A.P."/>
            <person name="Shinohara A."/>
            <person name="Yoshida Y."/>
            <person name="Fujiwara M."/>
            <person name="Mori M."/>
            <person name="Tomita M."/>
            <person name="Arakawa K."/>
        </authorList>
    </citation>
    <scope>NUCLEOTIDE SEQUENCE [LARGE SCALE GENOMIC DNA]</scope>
</reference>
<comment type="caution">
    <text evidence="2">The sequence shown here is derived from an EMBL/GenBank/DDBJ whole genome shotgun (WGS) entry which is preliminary data.</text>
</comment>
<organism evidence="2 3">
    <name type="scientific">Araneus ventricosus</name>
    <name type="common">Orbweaver spider</name>
    <name type="synonym">Epeira ventricosa</name>
    <dbReference type="NCBI Taxonomy" id="182803"/>
    <lineage>
        <taxon>Eukaryota</taxon>
        <taxon>Metazoa</taxon>
        <taxon>Ecdysozoa</taxon>
        <taxon>Arthropoda</taxon>
        <taxon>Chelicerata</taxon>
        <taxon>Arachnida</taxon>
        <taxon>Araneae</taxon>
        <taxon>Araneomorphae</taxon>
        <taxon>Entelegynae</taxon>
        <taxon>Araneoidea</taxon>
        <taxon>Araneidae</taxon>
        <taxon>Araneus</taxon>
    </lineage>
</organism>
<accession>A0A4Y2A3W1</accession>
<proteinExistence type="predicted"/>
<evidence type="ECO:0000313" key="2">
    <source>
        <dbReference type="EMBL" id="GBL74227.1"/>
    </source>
</evidence>
<protein>
    <submittedName>
        <fullName evidence="2">Uncharacterized protein</fullName>
    </submittedName>
</protein>
<dbReference type="EMBL" id="BGPR01000005">
    <property type="protein sequence ID" value="GBL74227.1"/>
    <property type="molecule type" value="Genomic_DNA"/>
</dbReference>
<evidence type="ECO:0000256" key="1">
    <source>
        <dbReference type="SAM" id="MobiDB-lite"/>
    </source>
</evidence>